<dbReference type="AlphaFoldDB" id="A0A7L2YFX1"/>
<protein>
    <submittedName>
        <fullName evidence="1">IPIL1 protein</fullName>
    </submittedName>
</protein>
<feature type="non-terminal residue" evidence="1">
    <location>
        <position position="1"/>
    </location>
</feature>
<evidence type="ECO:0000313" key="2">
    <source>
        <dbReference type="Proteomes" id="UP000550086"/>
    </source>
</evidence>
<comment type="caution">
    <text evidence="1">The sequence shown here is derived from an EMBL/GenBank/DDBJ whole genome shotgun (WGS) entry which is preliminary data.</text>
</comment>
<dbReference type="EMBL" id="VZTM01010348">
    <property type="protein sequence ID" value="NXS93802.1"/>
    <property type="molecule type" value="Genomic_DNA"/>
</dbReference>
<reference evidence="1 2" key="1">
    <citation type="submission" date="2019-09" db="EMBL/GenBank/DDBJ databases">
        <title>Bird 10,000 Genomes (B10K) Project - Family phase.</title>
        <authorList>
            <person name="Zhang G."/>
        </authorList>
    </citation>
    <scope>NUCLEOTIDE SEQUENCE [LARGE SCALE GENOMIC DNA]</scope>
    <source>
        <strain evidence="1">B10K-DU-002-59</strain>
        <tissue evidence="1">Muscle</tissue>
    </source>
</reference>
<evidence type="ECO:0000313" key="1">
    <source>
        <dbReference type="EMBL" id="NXS93802.1"/>
    </source>
</evidence>
<gene>
    <name evidence="1" type="primary">Itpripl1_0</name>
    <name evidence="1" type="ORF">JACJAC_R14653</name>
</gene>
<feature type="non-terminal residue" evidence="1">
    <location>
        <position position="145"/>
    </location>
</feature>
<sequence>WTVQENNITYQLFVCLQPPPGHSFTLEMDTTGQLPGRSSRVHVALECICSSRQLLGESLCFLHHPDNKLPRDQSSCLLRTLCTDSYLDLEKVACWAQMVVSTAWPLLPESQHCQLKVLPSSQSCKFQLTGMAEMNICTEIRFGVK</sequence>
<dbReference type="Proteomes" id="UP000550086">
    <property type="component" value="Unassembled WGS sequence"/>
</dbReference>
<name>A0A7L2YFX1_JACJC</name>
<proteinExistence type="predicted"/>
<keyword evidence="2" id="KW-1185">Reference proteome</keyword>
<accession>A0A7L2YFX1</accession>
<dbReference type="OrthoDB" id="9390510at2759"/>
<organism evidence="1 2">
    <name type="scientific">Jacana jacana</name>
    <name type="common">Wattled jacana</name>
    <name type="synonym">Parra jacana</name>
    <dbReference type="NCBI Taxonomy" id="54508"/>
    <lineage>
        <taxon>Eukaryota</taxon>
        <taxon>Metazoa</taxon>
        <taxon>Chordata</taxon>
        <taxon>Craniata</taxon>
        <taxon>Vertebrata</taxon>
        <taxon>Euteleostomi</taxon>
        <taxon>Archelosauria</taxon>
        <taxon>Archosauria</taxon>
        <taxon>Dinosauria</taxon>
        <taxon>Saurischia</taxon>
        <taxon>Theropoda</taxon>
        <taxon>Coelurosauria</taxon>
        <taxon>Aves</taxon>
        <taxon>Neognathae</taxon>
        <taxon>Neoaves</taxon>
        <taxon>Charadriiformes</taxon>
        <taxon>Jacanidae</taxon>
        <taxon>Jacana</taxon>
    </lineage>
</organism>